<feature type="transmembrane region" description="Helical" evidence="2">
    <location>
        <begin position="245"/>
        <end position="269"/>
    </location>
</feature>
<dbReference type="AlphaFoldDB" id="A0A7M5XFJ8"/>
<evidence type="ECO:0000313" key="5">
    <source>
        <dbReference type="Proteomes" id="UP000594262"/>
    </source>
</evidence>
<feature type="chain" id="PRO_5029827762" description="Cnidarian restricted protein" evidence="3">
    <location>
        <begin position="24"/>
        <end position="281"/>
    </location>
</feature>
<keyword evidence="3" id="KW-0732">Signal</keyword>
<reference evidence="4" key="1">
    <citation type="submission" date="2021-01" db="UniProtKB">
        <authorList>
            <consortium name="EnsemblMetazoa"/>
        </authorList>
    </citation>
    <scope>IDENTIFICATION</scope>
</reference>
<evidence type="ECO:0000256" key="2">
    <source>
        <dbReference type="SAM" id="Phobius"/>
    </source>
</evidence>
<dbReference type="Proteomes" id="UP000594262">
    <property type="component" value="Unplaced"/>
</dbReference>
<sequence>MKYCIVLFLNLLALQLTWHSVVGKTIFKEEVNGEDFDKSDDGKRTKQVSMLGDHEMKRYNVYLAIITVKFHQRRWKRMNVLKRFLHKYLMSGKGVNKVDNRADSHVIKNSYDIATIEPFLLQLLGQNQRKFVENIVRGSAGYPNTKILDHLTIYTDDGSKPIQRIKSYPKALRDSDAKHSLQDNSKTITDNEITVTKKHHRAKRDALPFPYPKPKGGGNNKKPSADYEDGHLSLRVRKGLKVNTATIICTIIGGVIMLALILFVLYFYWNDSQRSLKSFFC</sequence>
<evidence type="ECO:0000313" key="4">
    <source>
        <dbReference type="EnsemblMetazoa" id="CLYHEMP022719.1"/>
    </source>
</evidence>
<organism evidence="4 5">
    <name type="scientific">Clytia hemisphaerica</name>
    <dbReference type="NCBI Taxonomy" id="252671"/>
    <lineage>
        <taxon>Eukaryota</taxon>
        <taxon>Metazoa</taxon>
        <taxon>Cnidaria</taxon>
        <taxon>Hydrozoa</taxon>
        <taxon>Hydroidolina</taxon>
        <taxon>Leptothecata</taxon>
        <taxon>Obeliida</taxon>
        <taxon>Clytiidae</taxon>
        <taxon>Clytia</taxon>
    </lineage>
</organism>
<evidence type="ECO:0008006" key="6">
    <source>
        <dbReference type="Google" id="ProtNLM"/>
    </source>
</evidence>
<keyword evidence="2" id="KW-1133">Transmembrane helix</keyword>
<name>A0A7M5XFJ8_9CNID</name>
<keyword evidence="2" id="KW-0812">Transmembrane</keyword>
<evidence type="ECO:0000256" key="1">
    <source>
        <dbReference type="SAM" id="MobiDB-lite"/>
    </source>
</evidence>
<accession>A0A7M5XFJ8</accession>
<feature type="signal peptide" evidence="3">
    <location>
        <begin position="1"/>
        <end position="23"/>
    </location>
</feature>
<feature type="region of interest" description="Disordered" evidence="1">
    <location>
        <begin position="206"/>
        <end position="227"/>
    </location>
</feature>
<dbReference type="EnsemblMetazoa" id="CLYHEMT022719.1">
    <property type="protein sequence ID" value="CLYHEMP022719.1"/>
    <property type="gene ID" value="CLYHEMG022719"/>
</dbReference>
<protein>
    <recommendedName>
        <fullName evidence="6">Cnidarian restricted protein</fullName>
    </recommendedName>
</protein>
<keyword evidence="5" id="KW-1185">Reference proteome</keyword>
<evidence type="ECO:0000256" key="3">
    <source>
        <dbReference type="SAM" id="SignalP"/>
    </source>
</evidence>
<keyword evidence="2" id="KW-0472">Membrane</keyword>
<proteinExistence type="predicted"/>